<reference evidence="1 2" key="1">
    <citation type="submission" date="2012-02" db="EMBL/GenBank/DDBJ databases">
        <title>Complete genome sequence of Actinoplanes missouriensis 431 (= NBRC 102363).</title>
        <authorList>
            <person name="Ohnishi Y."/>
            <person name="Ishikawa J."/>
            <person name="Sekine M."/>
            <person name="Hosoyama A."/>
            <person name="Harada T."/>
            <person name="Narita H."/>
            <person name="Hata T."/>
            <person name="Konno Y."/>
            <person name="Tutikane K."/>
            <person name="Fujita N."/>
            <person name="Horinouchi S."/>
            <person name="Hayakawa M."/>
        </authorList>
    </citation>
    <scope>NUCLEOTIDE SEQUENCE [LARGE SCALE GENOMIC DNA]</scope>
    <source>
        <strain evidence="2">ATCC 14538 / DSM 43046 / CBS 188.64 / JCM 3121 / NBRC 102363 / NCIMB 12654 / NRRL B-3342 / UNCC 431</strain>
    </source>
</reference>
<sequence>MESHGNGSVRWRWLCRVGVHTATPTLVDVSPCRREARCGRCNRLMDSAEAHDWGKKSKKDARCITVVNCRRCAKRETHYQHRLRREPDVRLAFKAHPTVPAQEPCMVYEVCLDCGHGFSGDYEHDREEHPPYRCRRCGDWVDDGDA</sequence>
<evidence type="ECO:0000313" key="1">
    <source>
        <dbReference type="EMBL" id="BAL90034.1"/>
    </source>
</evidence>
<protein>
    <submittedName>
        <fullName evidence="1">Uncharacterized protein</fullName>
    </submittedName>
</protein>
<dbReference type="STRING" id="512565.AMIS_48140"/>
<gene>
    <name evidence="1" type="ordered locus">AMIS_48140</name>
</gene>
<dbReference type="PATRIC" id="fig|512565.3.peg.4801"/>
<organism evidence="1 2">
    <name type="scientific">Actinoplanes missouriensis (strain ATCC 14538 / DSM 43046 / CBS 188.64 / JCM 3121 / NBRC 102363 / NCIMB 12654 / NRRL B-3342 / UNCC 431)</name>
    <dbReference type="NCBI Taxonomy" id="512565"/>
    <lineage>
        <taxon>Bacteria</taxon>
        <taxon>Bacillati</taxon>
        <taxon>Actinomycetota</taxon>
        <taxon>Actinomycetes</taxon>
        <taxon>Micromonosporales</taxon>
        <taxon>Micromonosporaceae</taxon>
        <taxon>Actinoplanes</taxon>
    </lineage>
</organism>
<proteinExistence type="predicted"/>
<dbReference type="EMBL" id="AP012319">
    <property type="protein sequence ID" value="BAL90034.1"/>
    <property type="molecule type" value="Genomic_DNA"/>
</dbReference>
<accession>I0HAJ7</accession>
<keyword evidence="2" id="KW-1185">Reference proteome</keyword>
<dbReference type="AlphaFoldDB" id="I0HAJ7"/>
<dbReference type="HOGENOM" id="CLU_1773422_0_0_11"/>
<dbReference type="KEGG" id="ams:AMIS_48140"/>
<dbReference type="Proteomes" id="UP000007882">
    <property type="component" value="Chromosome"/>
</dbReference>
<evidence type="ECO:0000313" key="2">
    <source>
        <dbReference type="Proteomes" id="UP000007882"/>
    </source>
</evidence>
<name>I0HAJ7_ACTM4</name>